<keyword evidence="1" id="KW-0472">Membrane</keyword>
<feature type="transmembrane region" description="Helical" evidence="1">
    <location>
        <begin position="12"/>
        <end position="31"/>
    </location>
</feature>
<reference evidence="2" key="1">
    <citation type="journal article" date="2023" name="Mol. Phylogenet. Evol.">
        <title>Genome-scale phylogeny and comparative genomics of the fungal order Sordariales.</title>
        <authorList>
            <person name="Hensen N."/>
            <person name="Bonometti L."/>
            <person name="Westerberg I."/>
            <person name="Brannstrom I.O."/>
            <person name="Guillou S."/>
            <person name="Cros-Aarteil S."/>
            <person name="Calhoun S."/>
            <person name="Haridas S."/>
            <person name="Kuo A."/>
            <person name="Mondo S."/>
            <person name="Pangilinan J."/>
            <person name="Riley R."/>
            <person name="LaButti K."/>
            <person name="Andreopoulos B."/>
            <person name="Lipzen A."/>
            <person name="Chen C."/>
            <person name="Yan M."/>
            <person name="Daum C."/>
            <person name="Ng V."/>
            <person name="Clum A."/>
            <person name="Steindorff A."/>
            <person name="Ohm R.A."/>
            <person name="Martin F."/>
            <person name="Silar P."/>
            <person name="Natvig D.O."/>
            <person name="Lalanne C."/>
            <person name="Gautier V."/>
            <person name="Ament-Velasquez S.L."/>
            <person name="Kruys A."/>
            <person name="Hutchinson M.I."/>
            <person name="Powell A.J."/>
            <person name="Barry K."/>
            <person name="Miller A.N."/>
            <person name="Grigoriev I.V."/>
            <person name="Debuchy R."/>
            <person name="Gladieux P."/>
            <person name="Hiltunen Thoren M."/>
            <person name="Johannesson H."/>
        </authorList>
    </citation>
    <scope>NUCLEOTIDE SEQUENCE</scope>
    <source>
        <strain evidence="2">CBS 990.96</strain>
    </source>
</reference>
<sequence length="118" mass="13622">MSNKSKKGRTEIYLFIFLFVSSSIMTGGNTLPKKRYHLSFVLCVIREREKKRRDWVDGWIDISILERDGKEGGKTGGVLPFFGIIFMCVLDIFVLYIPCQTHYFFSFDQGCVFLEGGM</sequence>
<reference evidence="2" key="2">
    <citation type="submission" date="2023-05" db="EMBL/GenBank/DDBJ databases">
        <authorList>
            <consortium name="Lawrence Berkeley National Laboratory"/>
            <person name="Steindorff A."/>
            <person name="Hensen N."/>
            <person name="Bonometti L."/>
            <person name="Westerberg I."/>
            <person name="Brannstrom I.O."/>
            <person name="Guillou S."/>
            <person name="Cros-Aarteil S."/>
            <person name="Calhoun S."/>
            <person name="Haridas S."/>
            <person name="Kuo A."/>
            <person name="Mondo S."/>
            <person name="Pangilinan J."/>
            <person name="Riley R."/>
            <person name="Labutti K."/>
            <person name="Andreopoulos B."/>
            <person name="Lipzen A."/>
            <person name="Chen C."/>
            <person name="Yanf M."/>
            <person name="Daum C."/>
            <person name="Ng V."/>
            <person name="Clum A."/>
            <person name="Ohm R."/>
            <person name="Martin F."/>
            <person name="Silar P."/>
            <person name="Natvig D."/>
            <person name="Lalanne C."/>
            <person name="Gautier V."/>
            <person name="Ament-Velasquez S.L."/>
            <person name="Kruys A."/>
            <person name="Hutchinson M.I."/>
            <person name="Powell A.J."/>
            <person name="Barry K."/>
            <person name="Miller A.N."/>
            <person name="Grigoriev I.V."/>
            <person name="Debuchy R."/>
            <person name="Gladieux P."/>
            <person name="Thoren M.H."/>
            <person name="Johannesson H."/>
        </authorList>
    </citation>
    <scope>NUCLEOTIDE SEQUENCE</scope>
    <source>
        <strain evidence="2">CBS 990.96</strain>
    </source>
</reference>
<organism evidence="2 3">
    <name type="scientific">Podospora fimiseda</name>
    <dbReference type="NCBI Taxonomy" id="252190"/>
    <lineage>
        <taxon>Eukaryota</taxon>
        <taxon>Fungi</taxon>
        <taxon>Dikarya</taxon>
        <taxon>Ascomycota</taxon>
        <taxon>Pezizomycotina</taxon>
        <taxon>Sordariomycetes</taxon>
        <taxon>Sordariomycetidae</taxon>
        <taxon>Sordariales</taxon>
        <taxon>Podosporaceae</taxon>
        <taxon>Podospora</taxon>
    </lineage>
</organism>
<evidence type="ECO:0000313" key="2">
    <source>
        <dbReference type="EMBL" id="KAK4221424.1"/>
    </source>
</evidence>
<comment type="caution">
    <text evidence="2">The sequence shown here is derived from an EMBL/GenBank/DDBJ whole genome shotgun (WGS) entry which is preliminary data.</text>
</comment>
<accession>A0AAN7BF04</accession>
<dbReference type="EMBL" id="MU865549">
    <property type="protein sequence ID" value="KAK4221424.1"/>
    <property type="molecule type" value="Genomic_DNA"/>
</dbReference>
<dbReference type="AlphaFoldDB" id="A0AAN7BF04"/>
<name>A0AAN7BF04_9PEZI</name>
<keyword evidence="1" id="KW-1133">Transmembrane helix</keyword>
<gene>
    <name evidence="2" type="ORF">QBC38DRAFT_129904</name>
</gene>
<keyword evidence="3" id="KW-1185">Reference proteome</keyword>
<evidence type="ECO:0000313" key="3">
    <source>
        <dbReference type="Proteomes" id="UP001301958"/>
    </source>
</evidence>
<evidence type="ECO:0008006" key="4">
    <source>
        <dbReference type="Google" id="ProtNLM"/>
    </source>
</evidence>
<proteinExistence type="predicted"/>
<feature type="transmembrane region" description="Helical" evidence="1">
    <location>
        <begin position="78"/>
        <end position="97"/>
    </location>
</feature>
<dbReference type="Proteomes" id="UP001301958">
    <property type="component" value="Unassembled WGS sequence"/>
</dbReference>
<evidence type="ECO:0000256" key="1">
    <source>
        <dbReference type="SAM" id="Phobius"/>
    </source>
</evidence>
<protein>
    <recommendedName>
        <fullName evidence="4">Transmembrane protein</fullName>
    </recommendedName>
</protein>
<keyword evidence="1" id="KW-0812">Transmembrane</keyword>